<comment type="caution">
    <text evidence="1">The sequence shown here is derived from an EMBL/GenBank/DDBJ whole genome shotgun (WGS) entry which is preliminary data.</text>
</comment>
<dbReference type="AlphaFoldDB" id="A0A4R7KTQ1"/>
<name>A0A4R7KTQ1_9CLOT</name>
<reference evidence="1 2" key="1">
    <citation type="submission" date="2019-03" db="EMBL/GenBank/DDBJ databases">
        <title>Genomic Encyclopedia of Type Strains, Phase IV (KMG-IV): sequencing the most valuable type-strain genomes for metagenomic binning, comparative biology and taxonomic classification.</title>
        <authorList>
            <person name="Goeker M."/>
        </authorList>
    </citation>
    <scope>NUCLEOTIDE SEQUENCE [LARGE SCALE GENOMIC DNA]</scope>
    <source>
        <strain evidence="1 2">DSM 24455</strain>
    </source>
</reference>
<dbReference type="Proteomes" id="UP000295325">
    <property type="component" value="Unassembled WGS sequence"/>
</dbReference>
<accession>A0A4R7KTQ1</accession>
<protein>
    <submittedName>
        <fullName evidence="1">Uncharacterized protein</fullName>
    </submittedName>
</protein>
<evidence type="ECO:0000313" key="2">
    <source>
        <dbReference type="Proteomes" id="UP000295325"/>
    </source>
</evidence>
<dbReference type="RefSeq" id="WP_133627049.1">
    <property type="nucleotide sequence ID" value="NZ_SOAZ01000002.1"/>
</dbReference>
<evidence type="ECO:0000313" key="1">
    <source>
        <dbReference type="EMBL" id="TDT63399.1"/>
    </source>
</evidence>
<dbReference type="OrthoDB" id="2087410at2"/>
<dbReference type="EMBL" id="SOAZ01000002">
    <property type="protein sequence ID" value="TDT63399.1"/>
    <property type="molecule type" value="Genomic_DNA"/>
</dbReference>
<gene>
    <name evidence="1" type="ORF">EDD71_102161</name>
</gene>
<proteinExistence type="predicted"/>
<organism evidence="1 2">
    <name type="scientific">Fonticella tunisiensis</name>
    <dbReference type="NCBI Taxonomy" id="1096341"/>
    <lineage>
        <taxon>Bacteria</taxon>
        <taxon>Bacillati</taxon>
        <taxon>Bacillota</taxon>
        <taxon>Clostridia</taxon>
        <taxon>Eubacteriales</taxon>
        <taxon>Clostridiaceae</taxon>
        <taxon>Fonticella</taxon>
    </lineage>
</organism>
<sequence>MDDKYLILSLAKREIEKKLERAQADIKKKSEKLRQLDVFRDSKARRRNARIALTCACEERDRWERRLEIVNKWMEEIKNE</sequence>
<keyword evidence="2" id="KW-1185">Reference proteome</keyword>